<dbReference type="EMBL" id="JSZA02000129">
    <property type="protein sequence ID" value="TGO02466.1"/>
    <property type="molecule type" value="Genomic_DNA"/>
</dbReference>
<dbReference type="Proteomes" id="UP000030428">
    <property type="component" value="Unassembled WGS sequence"/>
</dbReference>
<gene>
    <name evidence="1" type="ORF">PN36_24625</name>
</gene>
<evidence type="ECO:0000313" key="2">
    <source>
        <dbReference type="Proteomes" id="UP000030428"/>
    </source>
</evidence>
<reference evidence="1 2" key="1">
    <citation type="journal article" date="2016" name="Front. Microbiol.">
        <title>Single-Cell (Meta-)Genomics of a Dimorphic Candidatus Thiomargarita nelsonii Reveals Genomic Plasticity.</title>
        <authorList>
            <person name="Flood B.E."/>
            <person name="Fliss P."/>
            <person name="Jones D.S."/>
            <person name="Dick G.J."/>
            <person name="Jain S."/>
            <person name="Kaster A.K."/>
            <person name="Winkel M."/>
            <person name="Mussmann M."/>
            <person name="Bailey J."/>
        </authorList>
    </citation>
    <scope>NUCLEOTIDE SEQUENCE [LARGE SCALE GENOMIC DNA]</scope>
    <source>
        <strain evidence="1">Hydrate Ridge</strain>
    </source>
</reference>
<organism evidence="1 2">
    <name type="scientific">Candidatus Thiomargarita nelsonii</name>
    <dbReference type="NCBI Taxonomy" id="1003181"/>
    <lineage>
        <taxon>Bacteria</taxon>
        <taxon>Pseudomonadati</taxon>
        <taxon>Pseudomonadota</taxon>
        <taxon>Gammaproteobacteria</taxon>
        <taxon>Thiotrichales</taxon>
        <taxon>Thiotrichaceae</taxon>
        <taxon>Thiomargarita</taxon>
    </lineage>
</organism>
<proteinExistence type="predicted"/>
<keyword evidence="2" id="KW-1185">Reference proteome</keyword>
<protein>
    <submittedName>
        <fullName evidence="1">Uncharacterized protein</fullName>
    </submittedName>
</protein>
<dbReference type="AlphaFoldDB" id="A0A4E0RFH5"/>
<sequence>MQRLFNILWTQNGRVIPFYFEVRDYQQWLLEFSDAYYRTFMSQFLSFKTRTVLDYENCPWSFAELRHKASAINNNNALKSMDEFQNYFDKEQVDQAMNLAFSAPGVFAGKENVFFLVMIDEIQYMTKYIYYDKAHQVPAPNLPGAYHGLVESKVAPMLVSGSYIGWMVQMMREMFVGGRLKQTKISSKLTAPEGMEAVYRYAEFNQIEVTDESAFMINKLTKSDPFYIVSLLRSDWIDKDFSTVDGVIKTLDYEIKNREGELFGTWSEYISSTIKAVNDRYAKQILLFLSREREKECTREEISKHLEGQLSDSELEEKLHTLETGDLITQGSSNFRYRGIEDDILDFIFRSLYEEEIHQKRPNIAAELTASVTAFLKKENQSLKGALNELKGRMLELVVYRELNQYRKRAKPIENFRQRFRPISNAAKMEEMLRACSESRFDMIWMNYYLAVPQTTALEIDVLAEGEDADSCWALAFELKNRDDKNPPNMTEAQLFVTKIKRVKQWLAQKGTTIKFVCPVYLSAKGFEPSIEAWLHEQGVLTADRESWEGKEIGLKLDK</sequence>
<accession>A0A4E0RFH5</accession>
<name>A0A4E0RFH5_9GAMM</name>
<evidence type="ECO:0000313" key="1">
    <source>
        <dbReference type="EMBL" id="TGO02466.1"/>
    </source>
</evidence>
<comment type="caution">
    <text evidence="1">The sequence shown here is derived from an EMBL/GenBank/DDBJ whole genome shotgun (WGS) entry which is preliminary data.</text>
</comment>